<name>A0A951Q110_9NOST</name>
<dbReference type="InterPro" id="IPR047709">
    <property type="entry name" value="HpsJ-like"/>
</dbReference>
<gene>
    <name evidence="2" type="ORF">KME32_19635</name>
</gene>
<feature type="transmembrane region" description="Helical" evidence="1">
    <location>
        <begin position="51"/>
        <end position="68"/>
    </location>
</feature>
<keyword evidence="1" id="KW-0812">Transmembrane</keyword>
<dbReference type="Proteomes" id="UP000715781">
    <property type="component" value="Unassembled WGS sequence"/>
</dbReference>
<keyword evidence="1" id="KW-1133">Transmembrane helix</keyword>
<reference evidence="2" key="1">
    <citation type="submission" date="2021-05" db="EMBL/GenBank/DDBJ databases">
        <authorList>
            <person name="Pietrasiak N."/>
            <person name="Ward R."/>
            <person name="Stajich J.E."/>
            <person name="Kurbessoian T."/>
        </authorList>
    </citation>
    <scope>NUCLEOTIDE SEQUENCE</scope>
    <source>
        <strain evidence="2">JT2-VF2</strain>
    </source>
</reference>
<evidence type="ECO:0000313" key="2">
    <source>
        <dbReference type="EMBL" id="MBW4563317.1"/>
    </source>
</evidence>
<feature type="transmembrane region" description="Helical" evidence="1">
    <location>
        <begin position="80"/>
        <end position="100"/>
    </location>
</feature>
<keyword evidence="1" id="KW-0472">Membrane</keyword>
<proteinExistence type="predicted"/>
<accession>A0A951Q110</accession>
<dbReference type="EMBL" id="JAHHHN010000012">
    <property type="protein sequence ID" value="MBW4563317.1"/>
    <property type="molecule type" value="Genomic_DNA"/>
</dbReference>
<evidence type="ECO:0000256" key="1">
    <source>
        <dbReference type="SAM" id="Phobius"/>
    </source>
</evidence>
<dbReference type="NCBIfam" id="NF038305">
    <property type="entry name" value="HpsJ_fam"/>
    <property type="match status" value="1"/>
</dbReference>
<reference evidence="2" key="2">
    <citation type="journal article" date="2022" name="Microbiol. Resour. Announc.">
        <title>Metagenome Sequencing to Explore Phylogenomics of Terrestrial Cyanobacteria.</title>
        <authorList>
            <person name="Ward R.D."/>
            <person name="Stajich J.E."/>
            <person name="Johansen J.R."/>
            <person name="Huntemann M."/>
            <person name="Clum A."/>
            <person name="Foster B."/>
            <person name="Foster B."/>
            <person name="Roux S."/>
            <person name="Palaniappan K."/>
            <person name="Varghese N."/>
            <person name="Mukherjee S."/>
            <person name="Reddy T.B.K."/>
            <person name="Daum C."/>
            <person name="Copeland A."/>
            <person name="Chen I.A."/>
            <person name="Ivanova N.N."/>
            <person name="Kyrpides N.C."/>
            <person name="Shapiro N."/>
            <person name="Eloe-Fadrosh E.A."/>
            <person name="Pietrasiak N."/>
        </authorList>
    </citation>
    <scope>NUCLEOTIDE SEQUENCE</scope>
    <source>
        <strain evidence="2">JT2-VF2</strain>
    </source>
</reference>
<comment type="caution">
    <text evidence="2">The sequence shown here is derived from an EMBL/GenBank/DDBJ whole genome shotgun (WGS) entry which is preliminary data.</text>
</comment>
<protein>
    <submittedName>
        <fullName evidence="2">HpsJ family protein</fullName>
    </submittedName>
</protein>
<sequence>MDQLEKDFWPAIFKLRFVGYILLVLAFIDVINILIPFYFTNPVWEFQMIGALVEHAPLPLIGLIFVVFGERDYRNKVEIYLLSLVSWGSLLAGVLFLLLLPLGINNTWRIDNQNYLQIKNNSSQKITQIRQIKDILGKATTDQDINQIFKSLNQQKNAPEVKNPQEVKNQLLSQIGKLEKNINDEAQAAQNNTHKKLIRNSVKWNLGALICSFAFIWIWHVTDWARIPW</sequence>
<feature type="transmembrane region" description="Helical" evidence="1">
    <location>
        <begin position="17"/>
        <end position="39"/>
    </location>
</feature>
<dbReference type="AlphaFoldDB" id="A0A951Q110"/>
<feature type="transmembrane region" description="Helical" evidence="1">
    <location>
        <begin position="204"/>
        <end position="222"/>
    </location>
</feature>
<organism evidence="2 3">
    <name type="scientific">Mojavia pulchra JT2-VF2</name>
    <dbReference type="NCBI Taxonomy" id="287848"/>
    <lineage>
        <taxon>Bacteria</taxon>
        <taxon>Bacillati</taxon>
        <taxon>Cyanobacteriota</taxon>
        <taxon>Cyanophyceae</taxon>
        <taxon>Nostocales</taxon>
        <taxon>Nostocaceae</taxon>
    </lineage>
</organism>
<evidence type="ECO:0000313" key="3">
    <source>
        <dbReference type="Proteomes" id="UP000715781"/>
    </source>
</evidence>